<evidence type="ECO:0000313" key="3">
    <source>
        <dbReference type="Proteomes" id="UP000345637"/>
    </source>
</evidence>
<name>A0A485CVZ4_RAOPL</name>
<dbReference type="Gene3D" id="3.10.450.50">
    <property type="match status" value="1"/>
</dbReference>
<organism evidence="2 3">
    <name type="scientific">Raoultella planticola</name>
    <name type="common">Klebsiella planticola</name>
    <dbReference type="NCBI Taxonomy" id="575"/>
    <lineage>
        <taxon>Bacteria</taxon>
        <taxon>Pseudomonadati</taxon>
        <taxon>Pseudomonadota</taxon>
        <taxon>Gammaproteobacteria</taxon>
        <taxon>Enterobacterales</taxon>
        <taxon>Enterobacteriaceae</taxon>
        <taxon>Klebsiella/Raoultella group</taxon>
        <taxon>Raoultella</taxon>
    </lineage>
</organism>
<dbReference type="EMBL" id="CAADJE010000036">
    <property type="protein sequence ID" value="VFS88614.1"/>
    <property type="molecule type" value="Genomic_DNA"/>
</dbReference>
<dbReference type="AlphaFoldDB" id="A0A485CVZ4"/>
<dbReference type="Pfam" id="PF14534">
    <property type="entry name" value="DUF4440"/>
    <property type="match status" value="1"/>
</dbReference>
<evidence type="ECO:0000313" key="2">
    <source>
        <dbReference type="EMBL" id="VFS88614.1"/>
    </source>
</evidence>
<gene>
    <name evidence="2" type="ORF">NCTC12998_06547</name>
</gene>
<dbReference type="InterPro" id="IPR027843">
    <property type="entry name" value="DUF4440"/>
</dbReference>
<evidence type="ECO:0000259" key="1">
    <source>
        <dbReference type="Pfam" id="PF14534"/>
    </source>
</evidence>
<reference evidence="2 3" key="1">
    <citation type="submission" date="2019-03" db="EMBL/GenBank/DDBJ databases">
        <authorList>
            <consortium name="Pathogen Informatics"/>
        </authorList>
    </citation>
    <scope>NUCLEOTIDE SEQUENCE [LARGE SCALE GENOMIC DNA]</scope>
    <source>
        <strain evidence="2 3">NCTC12998</strain>
    </source>
</reference>
<accession>A0A485CVZ4</accession>
<dbReference type="SUPFAM" id="SSF54427">
    <property type="entry name" value="NTF2-like"/>
    <property type="match status" value="1"/>
</dbReference>
<protein>
    <recommendedName>
        <fullName evidence="1">DUF4440 domain-containing protein</fullName>
    </recommendedName>
</protein>
<dbReference type="InterPro" id="IPR032710">
    <property type="entry name" value="NTF2-like_dom_sf"/>
</dbReference>
<proteinExistence type="predicted"/>
<feature type="domain" description="DUF4440" evidence="1">
    <location>
        <begin position="9"/>
        <end position="109"/>
    </location>
</feature>
<sequence>MNADVLALLTLETQRQQALVAGDSVRLAALLADDLVHIHSTGMVQGKAGFLEHVVKMGGFVAIERPTPDIRLLGDIALISGETRNVVRSLHDGAERVRHGFSTLVLRRSPTGLANYIVTNDALWGVEGVL</sequence>
<dbReference type="Proteomes" id="UP000345637">
    <property type="component" value="Unassembled WGS sequence"/>
</dbReference>